<keyword evidence="5" id="KW-1185">Reference proteome</keyword>
<dbReference type="InterPro" id="IPR013955">
    <property type="entry name" value="Rep_factor-A_C"/>
</dbReference>
<gene>
    <name evidence="6 7" type="primary">LOC113695422</name>
</gene>
<dbReference type="Gene3D" id="2.40.50.140">
    <property type="entry name" value="Nucleic acid-binding proteins"/>
    <property type="match status" value="2"/>
</dbReference>
<dbReference type="InterPro" id="IPR012340">
    <property type="entry name" value="NA-bd_OB-fold"/>
</dbReference>
<feature type="domain" description="Replication factor A C-terminal" evidence="3">
    <location>
        <begin position="395"/>
        <end position="521"/>
    </location>
</feature>
<dbReference type="RefSeq" id="XP_071930041.1">
    <property type="nucleotide sequence ID" value="XM_072073940.1"/>
</dbReference>
<feature type="transmembrane region" description="Helical" evidence="2">
    <location>
        <begin position="13"/>
        <end position="40"/>
    </location>
</feature>
<dbReference type="PANTHER" id="PTHR47165:SF4">
    <property type="entry name" value="OS03G0429900 PROTEIN"/>
    <property type="match status" value="1"/>
</dbReference>
<dbReference type="Proteomes" id="UP001652660">
    <property type="component" value="Chromosome 1c"/>
</dbReference>
<dbReference type="Pfam" id="PF16900">
    <property type="entry name" value="REPA_OB_2"/>
    <property type="match status" value="1"/>
</dbReference>
<evidence type="ECO:0000313" key="7">
    <source>
        <dbReference type="RefSeq" id="XP_071930041.1"/>
    </source>
</evidence>
<evidence type="ECO:0000259" key="4">
    <source>
        <dbReference type="Pfam" id="PF16900"/>
    </source>
</evidence>
<dbReference type="SUPFAM" id="SSF50249">
    <property type="entry name" value="Nucleic acid-binding proteins"/>
    <property type="match status" value="3"/>
</dbReference>
<protein>
    <submittedName>
        <fullName evidence="6 7">Replication protein A 70 kDa DNA-binding subunit B-like isoform X1</fullName>
    </submittedName>
</protein>
<evidence type="ECO:0000313" key="5">
    <source>
        <dbReference type="Proteomes" id="UP001652660"/>
    </source>
</evidence>
<sequence>MVIPFLSFSTADFLLIIIMICGNCAFAPLFSLFYCSCSFARQKELPHKHRSSFSLAILNLPSFPVYWFGFNLHCCYSRCFLLLLLFGSVMLNFFVQAEMSNLLPIGDIMPAMKNWSCIITVQEKQQVTNSMGTPTKKQKFVFYDSEGSKVEGIIFNADIPRMSPMLQVYKRYKISNADVRNIPLKFQTAELTKQWMITSKTVIDEIDGDEDIMPVQFAFTKFADLAEYMDDRSKSVDVLGVVISSLAMKTITKNSKQSSVQKFVLLNEESQTVLLSLWDDFLNNEGQVILNNMQSYPVIIGRRLKVNNYNGVSLSTCFDSALLVDPPIQEARQLKNWAMRNTKSIAEIIDAKSYIKYNPALSLKRDKKTTLICNVTPSQKTAWVKAKLSFEHIFQKYWYMSCAKCYRATAADYGIEFTCNSCKEKGAAMPRCRFDIDLSDDSGVIPASIFGDLAETILTFTGLEAMDHFNQNLELPLEFVHAQLKTKTFLVHIKPVQTQLADARQRYTVLYCSELEPQFDCARLTNEPESVSLSTDRQTKNDQLLTVGHSGSSSKVRLRLNQKFDETETVSTSDLDSPDADSKKKAKLDQWQKQCLYLQRISLRQTAVYQLAVFYSNASTKDRYYLLSFNCCFISIIAIESF</sequence>
<dbReference type="GeneID" id="113695422"/>
<keyword evidence="2" id="KW-0812">Transmembrane</keyword>
<dbReference type="PANTHER" id="PTHR47165">
    <property type="entry name" value="OS03G0429900 PROTEIN"/>
    <property type="match status" value="1"/>
</dbReference>
<keyword evidence="1" id="KW-0238">DNA-binding</keyword>
<dbReference type="InterPro" id="IPR031657">
    <property type="entry name" value="REPA_OB_2"/>
</dbReference>
<accession>A0ABM4WE19</accession>
<organism evidence="5 7">
    <name type="scientific">Coffea arabica</name>
    <name type="common">Arabian coffee</name>
    <dbReference type="NCBI Taxonomy" id="13443"/>
    <lineage>
        <taxon>Eukaryota</taxon>
        <taxon>Viridiplantae</taxon>
        <taxon>Streptophyta</taxon>
        <taxon>Embryophyta</taxon>
        <taxon>Tracheophyta</taxon>
        <taxon>Spermatophyta</taxon>
        <taxon>Magnoliopsida</taxon>
        <taxon>eudicotyledons</taxon>
        <taxon>Gunneridae</taxon>
        <taxon>Pentapetalae</taxon>
        <taxon>asterids</taxon>
        <taxon>lamiids</taxon>
        <taxon>Gentianales</taxon>
        <taxon>Rubiaceae</taxon>
        <taxon>Ixoroideae</taxon>
        <taxon>Gardenieae complex</taxon>
        <taxon>Bertiereae - Coffeeae clade</taxon>
        <taxon>Coffeeae</taxon>
        <taxon>Coffea</taxon>
    </lineage>
</organism>
<feature type="transmembrane region" description="Helical" evidence="2">
    <location>
        <begin position="52"/>
        <end position="69"/>
    </location>
</feature>
<evidence type="ECO:0000256" key="1">
    <source>
        <dbReference type="ARBA" id="ARBA00023125"/>
    </source>
</evidence>
<feature type="transmembrane region" description="Helical" evidence="2">
    <location>
        <begin position="75"/>
        <end position="95"/>
    </location>
</feature>
<reference evidence="6 7" key="2">
    <citation type="submission" date="2025-05" db="UniProtKB">
        <authorList>
            <consortium name="RefSeq"/>
        </authorList>
    </citation>
    <scope>IDENTIFICATION</scope>
    <source>
        <tissue evidence="6 7">Leaves</tissue>
    </source>
</reference>
<evidence type="ECO:0000259" key="3">
    <source>
        <dbReference type="Pfam" id="PF08646"/>
    </source>
</evidence>
<dbReference type="RefSeq" id="XP_071930033.1">
    <property type="nucleotide sequence ID" value="XM_072073932.1"/>
</dbReference>
<proteinExistence type="predicted"/>
<keyword evidence="2" id="KW-1133">Transmembrane helix</keyword>
<evidence type="ECO:0000313" key="6">
    <source>
        <dbReference type="RefSeq" id="XP_071930033.1"/>
    </source>
</evidence>
<keyword evidence="2" id="KW-0472">Membrane</keyword>
<feature type="domain" description="Replication protein A OB" evidence="4">
    <location>
        <begin position="232"/>
        <end position="324"/>
    </location>
</feature>
<name>A0ABM4WE19_COFAR</name>
<dbReference type="Pfam" id="PF08646">
    <property type="entry name" value="Rep_fac-A_C"/>
    <property type="match status" value="1"/>
</dbReference>
<evidence type="ECO:0000256" key="2">
    <source>
        <dbReference type="SAM" id="Phobius"/>
    </source>
</evidence>
<reference evidence="5" key="1">
    <citation type="journal article" date="2025" name="Foods">
        <title>Unveiling the Microbial Signatures of Arabica Coffee Cherries: Insights into Ripeness Specific Diversity, Functional Traits, and Implications for Quality and Safety.</title>
        <authorList>
            <consortium name="RefSeq"/>
            <person name="Tenea G.N."/>
            <person name="Cifuentes V."/>
            <person name="Reyes P."/>
            <person name="Cevallos-Vallejos M."/>
        </authorList>
    </citation>
    <scope>NUCLEOTIDE SEQUENCE [LARGE SCALE GENOMIC DNA]</scope>
</reference>